<evidence type="ECO:0000313" key="5">
    <source>
        <dbReference type="Ensembl" id="ENSCSAVP00000019692.1"/>
    </source>
</evidence>
<dbReference type="SUPFAM" id="SSF57535">
    <property type="entry name" value="Complement control module/SCR domain"/>
    <property type="match status" value="2"/>
</dbReference>
<dbReference type="Pfam" id="PF00084">
    <property type="entry name" value="Sushi"/>
    <property type="match status" value="2"/>
</dbReference>
<name>H2ZQ26_CIOSA</name>
<dbReference type="AlphaFoldDB" id="H2ZQ26"/>
<sequence>MCKNAPDAAMNSTMPLYNPISSTDLYPTGTSATYQCLSGYAFAVGISDNLSCYDGNWYHSTAPKCPKVCKPAPGVRIRGFSPTYNVDVVTSQPTTYRTGTTATYTCPLRFRFRDDVSGVLTCNNGSWNATFAPECEPGIRCMTCTGTTHESCDRSGRNVTCQRNEGQCGVEVRTFEQGEKLILKYCKQEAACFNDRKQNELDCRDGFPNSVCRCCCNTRMCSIGNSGCALN</sequence>
<dbReference type="Ensembl" id="ENSCSAVT00000019904.1">
    <property type="protein sequence ID" value="ENSCSAVP00000019692.1"/>
    <property type="gene ID" value="ENSCSAVG00000011545.1"/>
</dbReference>
<comment type="caution">
    <text evidence="3">Lacks conserved residue(s) required for the propagation of feature annotation.</text>
</comment>
<evidence type="ECO:0000256" key="2">
    <source>
        <dbReference type="ARBA" id="ARBA00023157"/>
    </source>
</evidence>
<organism evidence="5 6">
    <name type="scientific">Ciona savignyi</name>
    <name type="common">Pacific transparent sea squirt</name>
    <dbReference type="NCBI Taxonomy" id="51511"/>
    <lineage>
        <taxon>Eukaryota</taxon>
        <taxon>Metazoa</taxon>
        <taxon>Chordata</taxon>
        <taxon>Tunicata</taxon>
        <taxon>Ascidiacea</taxon>
        <taxon>Phlebobranchia</taxon>
        <taxon>Cionidae</taxon>
        <taxon>Ciona</taxon>
    </lineage>
</organism>
<keyword evidence="3" id="KW-0768">Sushi</keyword>
<dbReference type="InterPro" id="IPR000436">
    <property type="entry name" value="Sushi_SCR_CCP_dom"/>
</dbReference>
<accession>H2ZQ26</accession>
<dbReference type="InterPro" id="IPR035976">
    <property type="entry name" value="Sushi/SCR/CCP_sf"/>
</dbReference>
<feature type="domain" description="Sushi" evidence="4">
    <location>
        <begin position="67"/>
        <end position="137"/>
    </location>
</feature>
<dbReference type="InParanoid" id="H2ZQ26"/>
<dbReference type="InterPro" id="IPR018363">
    <property type="entry name" value="CD59_antigen_CS"/>
</dbReference>
<proteinExistence type="predicted"/>
<keyword evidence="1" id="KW-0732">Signal</keyword>
<reference evidence="5" key="3">
    <citation type="submission" date="2025-09" db="UniProtKB">
        <authorList>
            <consortium name="Ensembl"/>
        </authorList>
    </citation>
    <scope>IDENTIFICATION</scope>
</reference>
<evidence type="ECO:0000256" key="3">
    <source>
        <dbReference type="PROSITE-ProRule" id="PRU00302"/>
    </source>
</evidence>
<dbReference type="CDD" id="cd23539">
    <property type="entry name" value="TFP_LU_ECD_CinHb4_like"/>
    <property type="match status" value="1"/>
</dbReference>
<dbReference type="HOGENOM" id="CLU_1199449_0_0_1"/>
<protein>
    <recommendedName>
        <fullName evidence="4">Sushi domain-containing protein</fullName>
    </recommendedName>
</protein>
<dbReference type="Proteomes" id="UP000007875">
    <property type="component" value="Unassembled WGS sequence"/>
</dbReference>
<keyword evidence="2" id="KW-1015">Disulfide bond</keyword>
<evidence type="ECO:0000313" key="6">
    <source>
        <dbReference type="Proteomes" id="UP000007875"/>
    </source>
</evidence>
<evidence type="ECO:0000259" key="4">
    <source>
        <dbReference type="PROSITE" id="PS50923"/>
    </source>
</evidence>
<reference evidence="6" key="1">
    <citation type="submission" date="2003-08" db="EMBL/GenBank/DDBJ databases">
        <authorList>
            <person name="Birren B."/>
            <person name="Nusbaum C."/>
            <person name="Abebe A."/>
            <person name="Abouelleil A."/>
            <person name="Adekoya E."/>
            <person name="Ait-zahra M."/>
            <person name="Allen N."/>
            <person name="Allen T."/>
            <person name="An P."/>
            <person name="Anderson M."/>
            <person name="Anderson S."/>
            <person name="Arachchi H."/>
            <person name="Armbruster J."/>
            <person name="Bachantsang P."/>
            <person name="Baldwin J."/>
            <person name="Barry A."/>
            <person name="Bayul T."/>
            <person name="Blitshsteyn B."/>
            <person name="Bloom T."/>
            <person name="Blye J."/>
            <person name="Boguslavskiy L."/>
            <person name="Borowsky M."/>
            <person name="Boukhgalter B."/>
            <person name="Brunache A."/>
            <person name="Butler J."/>
            <person name="Calixte N."/>
            <person name="Calvo S."/>
            <person name="Camarata J."/>
            <person name="Campo K."/>
            <person name="Chang J."/>
            <person name="Cheshatsang Y."/>
            <person name="Citroen M."/>
            <person name="Collymore A."/>
            <person name="Considine T."/>
            <person name="Cook A."/>
            <person name="Cooke P."/>
            <person name="Corum B."/>
            <person name="Cuomo C."/>
            <person name="David R."/>
            <person name="Dawoe T."/>
            <person name="Degray S."/>
            <person name="Dodge S."/>
            <person name="Dooley K."/>
            <person name="Dorje P."/>
            <person name="Dorjee K."/>
            <person name="Dorris L."/>
            <person name="Duffey N."/>
            <person name="Dupes A."/>
            <person name="Elkins T."/>
            <person name="Engels R."/>
            <person name="Erickson J."/>
            <person name="Farina A."/>
            <person name="Faro S."/>
            <person name="Ferreira P."/>
            <person name="Fischer H."/>
            <person name="Fitzgerald M."/>
            <person name="Foley K."/>
            <person name="Gage D."/>
            <person name="Galagan J."/>
            <person name="Gearin G."/>
            <person name="Gnerre S."/>
            <person name="Gnirke A."/>
            <person name="Goyette A."/>
            <person name="Graham J."/>
            <person name="Grandbois E."/>
            <person name="Gyaltsen K."/>
            <person name="Hafez N."/>
            <person name="Hagopian D."/>
            <person name="Hagos B."/>
            <person name="Hall J."/>
            <person name="Hatcher B."/>
            <person name="Heller A."/>
            <person name="Higgins H."/>
            <person name="Honan T."/>
            <person name="Horn A."/>
            <person name="Houde N."/>
            <person name="Hughes L."/>
            <person name="Hulme W."/>
            <person name="Husby E."/>
            <person name="Iliev I."/>
            <person name="Jaffe D."/>
            <person name="Jones C."/>
            <person name="Kamal M."/>
            <person name="Kamat A."/>
            <person name="Kamvysselis M."/>
            <person name="Karlsson E."/>
            <person name="Kells C."/>
            <person name="Kieu A."/>
            <person name="Kisner P."/>
            <person name="Kodira C."/>
            <person name="Kulbokas E."/>
            <person name="Labutti K."/>
            <person name="Lama D."/>
            <person name="Landers T."/>
            <person name="Leger J."/>
            <person name="Levine S."/>
            <person name="Lewis D."/>
            <person name="Lewis T."/>
            <person name="Lindblad-toh K."/>
            <person name="Liu X."/>
            <person name="Lokyitsang T."/>
            <person name="Lokyitsang Y."/>
            <person name="Lucien O."/>
            <person name="Lui A."/>
            <person name="Ma L.J."/>
            <person name="Mabbitt R."/>
            <person name="Macdonald J."/>
            <person name="Maclean C."/>
            <person name="Major J."/>
            <person name="Manning J."/>
            <person name="Marabella R."/>
            <person name="Maru K."/>
            <person name="Matthews C."/>
            <person name="Mauceli E."/>
            <person name="Mccarthy M."/>
            <person name="Mcdonough S."/>
            <person name="Mcghee T."/>
            <person name="Meldrim J."/>
            <person name="Meneus L."/>
            <person name="Mesirov J."/>
            <person name="Mihalev A."/>
            <person name="Mihova T."/>
            <person name="Mikkelsen T."/>
            <person name="Mlenga V."/>
            <person name="Moru K."/>
            <person name="Mozes J."/>
            <person name="Mulrain L."/>
            <person name="Munson G."/>
            <person name="Naylor J."/>
            <person name="Newes C."/>
            <person name="Nguyen C."/>
            <person name="Nguyen N."/>
            <person name="Nguyen T."/>
            <person name="Nicol R."/>
            <person name="Nielsen C."/>
            <person name="Nizzari M."/>
            <person name="Norbu C."/>
            <person name="Norbu N."/>
            <person name="O'donnell P."/>
            <person name="Okoawo O."/>
            <person name="O'leary S."/>
            <person name="Omotosho B."/>
            <person name="O'neill K."/>
            <person name="Osman S."/>
            <person name="Parker S."/>
            <person name="Perrin D."/>
            <person name="Phunkhang P."/>
            <person name="Piqani B."/>
            <person name="Purcell S."/>
            <person name="Rachupka T."/>
            <person name="Ramasamy U."/>
            <person name="Rameau R."/>
            <person name="Ray V."/>
            <person name="Raymond C."/>
            <person name="Retta R."/>
            <person name="Richardson S."/>
            <person name="Rise C."/>
            <person name="Rodriguez J."/>
            <person name="Rogers J."/>
            <person name="Rogov P."/>
            <person name="Rutman M."/>
            <person name="Schupbach R."/>
            <person name="Seaman C."/>
            <person name="Settipalli S."/>
            <person name="Sharpe T."/>
            <person name="Sheridan J."/>
            <person name="Sherpa N."/>
            <person name="Shi J."/>
            <person name="Smirnov S."/>
            <person name="Smith C."/>
            <person name="Sougnez C."/>
            <person name="Spencer B."/>
            <person name="Stalker J."/>
            <person name="Stange-thomann N."/>
            <person name="Stavropoulos S."/>
            <person name="Stetson K."/>
            <person name="Stone C."/>
            <person name="Stone S."/>
            <person name="Stubbs M."/>
            <person name="Talamas J."/>
            <person name="Tchuinga P."/>
            <person name="Tenzing P."/>
            <person name="Tesfaye S."/>
            <person name="Theodore J."/>
            <person name="Thoulutsang Y."/>
            <person name="Topham K."/>
            <person name="Towey S."/>
            <person name="Tsamla T."/>
            <person name="Tsomo N."/>
            <person name="Vallee D."/>
            <person name="Vassiliev H."/>
            <person name="Venkataraman V."/>
            <person name="Vinson J."/>
            <person name="Vo A."/>
            <person name="Wade C."/>
            <person name="Wang S."/>
            <person name="Wangchuk T."/>
            <person name="Wangdi T."/>
            <person name="Whittaker C."/>
            <person name="Wilkinson J."/>
            <person name="Wu Y."/>
            <person name="Wyman D."/>
            <person name="Yadav S."/>
            <person name="Yang S."/>
            <person name="Yang X."/>
            <person name="Yeager S."/>
            <person name="Yee E."/>
            <person name="Young G."/>
            <person name="Zainoun J."/>
            <person name="Zembeck L."/>
            <person name="Zimmer A."/>
            <person name="Zody M."/>
            <person name="Lander E."/>
        </authorList>
    </citation>
    <scope>NUCLEOTIDE SEQUENCE [LARGE SCALE GENOMIC DNA]</scope>
</reference>
<dbReference type="Gene3D" id="2.10.70.10">
    <property type="entry name" value="Complement Module, domain 1"/>
    <property type="match status" value="2"/>
</dbReference>
<evidence type="ECO:0000256" key="1">
    <source>
        <dbReference type="ARBA" id="ARBA00022729"/>
    </source>
</evidence>
<dbReference type="GeneTree" id="ENSGT00730000112064"/>
<keyword evidence="6" id="KW-1185">Reference proteome</keyword>
<dbReference type="SMART" id="SM00032">
    <property type="entry name" value="CCP"/>
    <property type="match status" value="2"/>
</dbReference>
<dbReference type="PROSITE" id="PS50923">
    <property type="entry name" value="SUSHI"/>
    <property type="match status" value="1"/>
</dbReference>
<dbReference type="PROSITE" id="PS00983">
    <property type="entry name" value="LY6_UPAR"/>
    <property type="match status" value="1"/>
</dbReference>
<reference evidence="5" key="2">
    <citation type="submission" date="2025-08" db="UniProtKB">
        <authorList>
            <consortium name="Ensembl"/>
        </authorList>
    </citation>
    <scope>IDENTIFICATION</scope>
</reference>